<evidence type="ECO:0000256" key="7">
    <source>
        <dbReference type="ARBA" id="ARBA00023136"/>
    </source>
</evidence>
<comment type="function">
    <text evidence="9">Channel that opens in response to stretch forces in the membrane lipid bilayer. May participate in the regulation of osmotic pressure changes within the cell.</text>
</comment>
<protein>
    <recommendedName>
        <fullName evidence="9">Large-conductance mechanosensitive channel</fullName>
    </recommendedName>
</protein>
<dbReference type="Proteomes" id="UP001220064">
    <property type="component" value="Chromosome"/>
</dbReference>
<keyword evidence="7 9" id="KW-0472">Membrane</keyword>
<dbReference type="Pfam" id="PF01741">
    <property type="entry name" value="MscL"/>
    <property type="match status" value="1"/>
</dbReference>
<dbReference type="InterPro" id="IPR036019">
    <property type="entry name" value="MscL_channel"/>
</dbReference>
<dbReference type="PANTHER" id="PTHR30266">
    <property type="entry name" value="MECHANOSENSITIVE CHANNEL MSCL"/>
    <property type="match status" value="1"/>
</dbReference>
<keyword evidence="3 9" id="KW-1003">Cell membrane</keyword>
<evidence type="ECO:0000256" key="6">
    <source>
        <dbReference type="ARBA" id="ARBA00023065"/>
    </source>
</evidence>
<keyword evidence="4 9" id="KW-0812">Transmembrane</keyword>
<keyword evidence="5 9" id="KW-1133">Transmembrane helix</keyword>
<comment type="similarity">
    <text evidence="9">Belongs to the MscL family.</text>
</comment>
<name>A0ABY7U620_9CORY</name>
<comment type="subunit">
    <text evidence="9">Homopentamer.</text>
</comment>
<evidence type="ECO:0000256" key="8">
    <source>
        <dbReference type="ARBA" id="ARBA00023303"/>
    </source>
</evidence>
<comment type="subcellular location">
    <subcellularLocation>
        <location evidence="9">Cell membrane</location>
        <topology evidence="9">Multi-pass membrane protein</topology>
    </subcellularLocation>
    <subcellularLocation>
        <location evidence="1">Membrane</location>
        <topology evidence="1">Multi-pass membrane protein</topology>
    </subcellularLocation>
</comment>
<dbReference type="InterPro" id="IPR001185">
    <property type="entry name" value="MS_channel"/>
</dbReference>
<evidence type="ECO:0000256" key="1">
    <source>
        <dbReference type="ARBA" id="ARBA00004141"/>
    </source>
</evidence>
<dbReference type="RefSeq" id="WP_022862861.1">
    <property type="nucleotide sequence ID" value="NZ_ATVG01000004.1"/>
</dbReference>
<accession>A0ABY7U620</accession>
<dbReference type="NCBIfam" id="TIGR00220">
    <property type="entry name" value="mscL"/>
    <property type="match status" value="1"/>
</dbReference>
<dbReference type="EMBL" id="CP063189">
    <property type="protein sequence ID" value="WCZ32116.1"/>
    <property type="molecule type" value="Genomic_DNA"/>
</dbReference>
<keyword evidence="8 9" id="KW-0407">Ion channel</keyword>
<evidence type="ECO:0000256" key="5">
    <source>
        <dbReference type="ARBA" id="ARBA00022989"/>
    </source>
</evidence>
<dbReference type="HAMAP" id="MF_00115">
    <property type="entry name" value="MscL"/>
    <property type="match status" value="1"/>
</dbReference>
<dbReference type="SUPFAM" id="SSF81330">
    <property type="entry name" value="Gated mechanosensitive channel"/>
    <property type="match status" value="1"/>
</dbReference>
<dbReference type="PANTHER" id="PTHR30266:SF2">
    <property type="entry name" value="LARGE-CONDUCTANCE MECHANOSENSITIVE CHANNEL"/>
    <property type="match status" value="1"/>
</dbReference>
<sequence>MLKGFKDFILRGNVIELATAVIIGSAFTAIVKAVTDHLIQPLVSSFGSAEVEGLGFRLRPDNPATMIDFGAIISAAINFLIIAAVVYFLIIMPMNKLNEISKRRQGIDPEEEAPSTDDLLIEIRDLLVAQNDAQGLTAHDKDAADTTSTTATAYKQAKSNNTDGGESIK</sequence>
<evidence type="ECO:0000313" key="10">
    <source>
        <dbReference type="EMBL" id="WCZ32116.1"/>
    </source>
</evidence>
<gene>
    <name evidence="9 10" type="primary">mscL</name>
    <name evidence="10" type="ORF">CMASS_03310</name>
</gene>
<keyword evidence="6 9" id="KW-0406">Ion transport</keyword>
<evidence type="ECO:0000313" key="11">
    <source>
        <dbReference type="Proteomes" id="UP001220064"/>
    </source>
</evidence>
<evidence type="ECO:0000256" key="2">
    <source>
        <dbReference type="ARBA" id="ARBA00022448"/>
    </source>
</evidence>
<dbReference type="InterPro" id="IPR037673">
    <property type="entry name" value="MSC/AndL"/>
</dbReference>
<organism evidence="10 11">
    <name type="scientific">Corynebacterium massiliense DSM 45435</name>
    <dbReference type="NCBI Taxonomy" id="1121364"/>
    <lineage>
        <taxon>Bacteria</taxon>
        <taxon>Bacillati</taxon>
        <taxon>Actinomycetota</taxon>
        <taxon>Actinomycetes</taxon>
        <taxon>Mycobacteriales</taxon>
        <taxon>Corynebacteriaceae</taxon>
        <taxon>Corynebacterium</taxon>
    </lineage>
</organism>
<keyword evidence="11" id="KW-1185">Reference proteome</keyword>
<feature type="transmembrane region" description="Helical" evidence="9">
    <location>
        <begin position="69"/>
        <end position="94"/>
    </location>
</feature>
<reference evidence="10 11" key="1">
    <citation type="submission" date="2020-10" db="EMBL/GenBank/DDBJ databases">
        <title>Complete genome sequence of Corynebacterium massiliense DSM 45435, type strain of Corynebacterium massiliense.</title>
        <authorList>
            <person name="Busche T."/>
            <person name="Kalinowski J."/>
            <person name="Ruckert C."/>
        </authorList>
    </citation>
    <scope>NUCLEOTIDE SEQUENCE [LARGE SCALE GENOMIC DNA]</scope>
    <source>
        <strain evidence="10 11">DSM 45435</strain>
    </source>
</reference>
<evidence type="ECO:0000256" key="4">
    <source>
        <dbReference type="ARBA" id="ARBA00022692"/>
    </source>
</evidence>
<evidence type="ECO:0000256" key="9">
    <source>
        <dbReference type="HAMAP-Rule" id="MF_00115"/>
    </source>
</evidence>
<keyword evidence="2 9" id="KW-0813">Transport</keyword>
<dbReference type="PRINTS" id="PR01264">
    <property type="entry name" value="MECHCHANNEL"/>
</dbReference>
<proteinExistence type="inferred from homology"/>
<dbReference type="Gene3D" id="1.10.1200.120">
    <property type="entry name" value="Large-conductance mechanosensitive channel, MscL, domain 1"/>
    <property type="match status" value="1"/>
</dbReference>
<feature type="transmembrane region" description="Helical" evidence="9">
    <location>
        <begin position="12"/>
        <end position="34"/>
    </location>
</feature>
<evidence type="ECO:0000256" key="3">
    <source>
        <dbReference type="ARBA" id="ARBA00022475"/>
    </source>
</evidence>